<dbReference type="NCBIfam" id="TIGR03177">
    <property type="entry name" value="pilus_cpaB"/>
    <property type="match status" value="1"/>
</dbReference>
<protein>
    <submittedName>
        <fullName evidence="2">Flp pilus assembly protein RcpC/CpaB</fullName>
    </submittedName>
</protein>
<dbReference type="STRING" id="1391653.AKJ08_1021"/>
<dbReference type="CDD" id="cd11614">
    <property type="entry name" value="SAF_CpaB_FlgA_like"/>
    <property type="match status" value="1"/>
</dbReference>
<proteinExistence type="predicted"/>
<dbReference type="InterPro" id="IPR006190">
    <property type="entry name" value="SAF_AFP_Neu5Ac"/>
</dbReference>
<dbReference type="RefSeq" id="WP_050725060.1">
    <property type="nucleotide sequence ID" value="NZ_CP012332.1"/>
</dbReference>
<dbReference type="EMBL" id="CP012332">
    <property type="protein sequence ID" value="AKU90634.1"/>
    <property type="molecule type" value="Genomic_DNA"/>
</dbReference>
<dbReference type="SMART" id="SM00858">
    <property type="entry name" value="SAF"/>
    <property type="match status" value="1"/>
</dbReference>
<dbReference type="PROSITE" id="PS50844">
    <property type="entry name" value="AFP_LIKE"/>
    <property type="match status" value="1"/>
</dbReference>
<dbReference type="KEGG" id="vin:AKJ08_1021"/>
<dbReference type="InterPro" id="IPR036732">
    <property type="entry name" value="AFP_Neu5c_C_sf"/>
</dbReference>
<dbReference type="Proteomes" id="UP000055590">
    <property type="component" value="Chromosome"/>
</dbReference>
<accession>A0A0K1PBZ1</accession>
<gene>
    <name evidence="2" type="ORF">AKJ08_1021</name>
</gene>
<dbReference type="OrthoDB" id="163768at2"/>
<name>A0A0K1PBZ1_9BACT</name>
<evidence type="ECO:0000313" key="2">
    <source>
        <dbReference type="EMBL" id="AKU90634.1"/>
    </source>
</evidence>
<reference evidence="2 3" key="1">
    <citation type="submission" date="2015-08" db="EMBL/GenBank/DDBJ databases">
        <authorList>
            <person name="Babu N.S."/>
            <person name="Beckwith C.J."/>
            <person name="Beseler K.G."/>
            <person name="Brison A."/>
            <person name="Carone J.V."/>
            <person name="Caskin T.P."/>
            <person name="Diamond M."/>
            <person name="Durham M.E."/>
            <person name="Foxe J.M."/>
            <person name="Go M."/>
            <person name="Henderson B.A."/>
            <person name="Jones I.B."/>
            <person name="McGettigan J.A."/>
            <person name="Micheletti S.J."/>
            <person name="Nasrallah M.E."/>
            <person name="Ortiz D."/>
            <person name="Piller C.R."/>
            <person name="Privatt S.R."/>
            <person name="Schneider S.L."/>
            <person name="Sharp S."/>
            <person name="Smith T.C."/>
            <person name="Stanton J.D."/>
            <person name="Ullery H.E."/>
            <person name="Wilson R.J."/>
            <person name="Serrano M.G."/>
            <person name="Buck G."/>
            <person name="Lee V."/>
            <person name="Wang Y."/>
            <person name="Carvalho R."/>
            <person name="Voegtly L."/>
            <person name="Shi R."/>
            <person name="Duckworth R."/>
            <person name="Johnson A."/>
            <person name="Loviza R."/>
            <person name="Walstead R."/>
            <person name="Shah Z."/>
            <person name="Kiflezghi M."/>
            <person name="Wade K."/>
            <person name="Ball S.L."/>
            <person name="Bradley K.W."/>
            <person name="Asai D.J."/>
            <person name="Bowman C.A."/>
            <person name="Russell D.A."/>
            <person name="Pope W.H."/>
            <person name="Jacobs-Sera D."/>
            <person name="Hendrix R.W."/>
            <person name="Hatfull G.F."/>
        </authorList>
    </citation>
    <scope>NUCLEOTIDE SEQUENCE [LARGE SCALE GENOMIC DNA]</scope>
    <source>
        <strain evidence="2 3">DSM 27710</strain>
    </source>
</reference>
<keyword evidence="3" id="KW-1185">Reference proteome</keyword>
<sequence>MLKGRTPLLIAIGLGLLAGAVAYGSLRAKEREVRDGWNLVPVLVAAEDLEEGSVLSFEMIAKSRIPEQFVTGSVVRPEYAESVIGQRVIVPMRAGDPILWSQFETARSLDRLSPAIMKKGRAITVSVNEKSSVGGWIRPNDHVDVIGSIRDPNTQEIVTLTLLQNVLVLATGKSMGTGGGLPADGPRGYGDLSLLVLPEEAEILVLAQELGSLTFVLRNPEELDVEEDRGRATIGTLLTGERSKALRQLRYQTIQVIRGSAGTAERSGIVGAP</sequence>
<dbReference type="Pfam" id="PF08666">
    <property type="entry name" value="SAF"/>
    <property type="match status" value="1"/>
</dbReference>
<dbReference type="InterPro" id="IPR017592">
    <property type="entry name" value="Pilus_assmbl_Flp-typ_CpaB"/>
</dbReference>
<dbReference type="InterPro" id="IPR031571">
    <property type="entry name" value="RcpC_dom"/>
</dbReference>
<evidence type="ECO:0000313" key="3">
    <source>
        <dbReference type="Proteomes" id="UP000055590"/>
    </source>
</evidence>
<dbReference type="SUPFAM" id="SSF51269">
    <property type="entry name" value="AFP III-like domain"/>
    <property type="match status" value="1"/>
</dbReference>
<dbReference type="Pfam" id="PF16976">
    <property type="entry name" value="RcpC"/>
    <property type="match status" value="1"/>
</dbReference>
<evidence type="ECO:0000259" key="1">
    <source>
        <dbReference type="PROSITE" id="PS50844"/>
    </source>
</evidence>
<dbReference type="AlphaFoldDB" id="A0A0K1PBZ1"/>
<organism evidence="2 3">
    <name type="scientific">Vulgatibacter incomptus</name>
    <dbReference type="NCBI Taxonomy" id="1391653"/>
    <lineage>
        <taxon>Bacteria</taxon>
        <taxon>Pseudomonadati</taxon>
        <taxon>Myxococcota</taxon>
        <taxon>Myxococcia</taxon>
        <taxon>Myxococcales</taxon>
        <taxon>Cystobacterineae</taxon>
        <taxon>Vulgatibacteraceae</taxon>
        <taxon>Vulgatibacter</taxon>
    </lineage>
</organism>
<dbReference type="InterPro" id="IPR013974">
    <property type="entry name" value="SAF"/>
</dbReference>
<feature type="domain" description="AFP-like" evidence="1">
    <location>
        <begin position="42"/>
        <end position="106"/>
    </location>
</feature>